<dbReference type="EMBL" id="FNXT01000453">
    <property type="protein sequence ID" value="SZX64714.1"/>
    <property type="molecule type" value="Genomic_DNA"/>
</dbReference>
<dbReference type="Pfam" id="PF08373">
    <property type="entry name" value="RAP"/>
    <property type="match status" value="1"/>
</dbReference>
<protein>
    <recommendedName>
        <fullName evidence="1">RAP domain-containing protein</fullName>
    </recommendedName>
</protein>
<feature type="domain" description="RAP" evidence="1">
    <location>
        <begin position="109"/>
        <end position="167"/>
    </location>
</feature>
<gene>
    <name evidence="2" type="ORF">BQ4739_LOCUS5206</name>
</gene>
<dbReference type="PROSITE" id="PS51286">
    <property type="entry name" value="RAP"/>
    <property type="match status" value="1"/>
</dbReference>
<dbReference type="AlphaFoldDB" id="A0A383VJ75"/>
<accession>A0A383VJ75</accession>
<organism evidence="2 3">
    <name type="scientific">Tetradesmus obliquus</name>
    <name type="common">Green alga</name>
    <name type="synonym">Acutodesmus obliquus</name>
    <dbReference type="NCBI Taxonomy" id="3088"/>
    <lineage>
        <taxon>Eukaryota</taxon>
        <taxon>Viridiplantae</taxon>
        <taxon>Chlorophyta</taxon>
        <taxon>core chlorophytes</taxon>
        <taxon>Chlorophyceae</taxon>
        <taxon>CS clade</taxon>
        <taxon>Sphaeropleales</taxon>
        <taxon>Scenedesmaceae</taxon>
        <taxon>Tetradesmus</taxon>
    </lineage>
</organism>
<evidence type="ECO:0000313" key="2">
    <source>
        <dbReference type="EMBL" id="SZX64714.1"/>
    </source>
</evidence>
<sequence>MAAEDHRQLWQVHTWLLDFQLAGAQGLQGSLTEQQLQQCWAAWQQQMQPTLEQQHTEFQRSVFAAVRQLPITWQQQPQLEQLSVGRDGVTPDGALLLDIAGRTAAGVLVAVEADGPTHFREPDGGLMGTTQYRNRALAVRGYRLVSVPWWEWAKLRGDAQRQQYLMQQFEQAGVV</sequence>
<proteinExistence type="predicted"/>
<evidence type="ECO:0000313" key="3">
    <source>
        <dbReference type="Proteomes" id="UP000256970"/>
    </source>
</evidence>
<keyword evidence="3" id="KW-1185">Reference proteome</keyword>
<dbReference type="SMART" id="SM00952">
    <property type="entry name" value="RAP"/>
    <property type="match status" value="1"/>
</dbReference>
<dbReference type="InterPro" id="IPR013584">
    <property type="entry name" value="RAP"/>
</dbReference>
<reference evidence="2 3" key="1">
    <citation type="submission" date="2016-10" db="EMBL/GenBank/DDBJ databases">
        <authorList>
            <person name="Cai Z."/>
        </authorList>
    </citation>
    <scope>NUCLEOTIDE SEQUENCE [LARGE SCALE GENOMIC DNA]</scope>
</reference>
<evidence type="ECO:0000259" key="1">
    <source>
        <dbReference type="PROSITE" id="PS51286"/>
    </source>
</evidence>
<dbReference type="Proteomes" id="UP000256970">
    <property type="component" value="Unassembled WGS sequence"/>
</dbReference>
<name>A0A383VJ75_TETOB</name>